<evidence type="ECO:0000256" key="1">
    <source>
        <dbReference type="SAM" id="MobiDB-lite"/>
    </source>
</evidence>
<dbReference type="Proteomes" id="UP000702209">
    <property type="component" value="Unassembled WGS sequence"/>
</dbReference>
<comment type="caution">
    <text evidence="3">The sequence shown here is derived from an EMBL/GenBank/DDBJ whole genome shotgun (WGS) entry which is preliminary data.</text>
</comment>
<evidence type="ECO:0000313" key="4">
    <source>
        <dbReference type="Proteomes" id="UP000702209"/>
    </source>
</evidence>
<proteinExistence type="predicted"/>
<feature type="domain" description="TrwC relaxase" evidence="2">
    <location>
        <begin position="8"/>
        <end position="412"/>
    </location>
</feature>
<dbReference type="EMBL" id="JADLQX010000040">
    <property type="protein sequence ID" value="MBF6302249.1"/>
    <property type="molecule type" value="Genomic_DNA"/>
</dbReference>
<dbReference type="CDD" id="cd18809">
    <property type="entry name" value="SF1_C_RecD"/>
    <property type="match status" value="1"/>
</dbReference>
<name>A0ABS0D4Z8_9NOCA</name>
<dbReference type="NCBIfam" id="NF041492">
    <property type="entry name" value="MobF"/>
    <property type="match status" value="1"/>
</dbReference>
<dbReference type="RefSeq" id="WP_195133439.1">
    <property type="nucleotide sequence ID" value="NZ_JADLQX010000040.1"/>
</dbReference>
<gene>
    <name evidence="3" type="ORF">IU459_32620</name>
</gene>
<keyword evidence="4" id="KW-1185">Reference proteome</keyword>
<dbReference type="InterPro" id="IPR027417">
    <property type="entry name" value="P-loop_NTPase"/>
</dbReference>
<feature type="region of interest" description="Disordered" evidence="1">
    <location>
        <begin position="1489"/>
        <end position="1568"/>
    </location>
</feature>
<evidence type="ECO:0000313" key="3">
    <source>
        <dbReference type="EMBL" id="MBF6302249.1"/>
    </source>
</evidence>
<reference evidence="3 4" key="1">
    <citation type="submission" date="2020-10" db="EMBL/GenBank/DDBJ databases">
        <title>Identification of Nocardia species via Next-generation sequencing and recognition of intraspecies genetic diversity.</title>
        <authorList>
            <person name="Li P."/>
            <person name="Li P."/>
            <person name="Lu B."/>
        </authorList>
    </citation>
    <scope>NUCLEOTIDE SEQUENCE [LARGE SCALE GENOMIC DNA]</scope>
    <source>
        <strain evidence="3 4">BJ06-0157</strain>
    </source>
</reference>
<dbReference type="SUPFAM" id="SSF55464">
    <property type="entry name" value="Origin of replication-binding domain, RBD-like"/>
    <property type="match status" value="1"/>
</dbReference>
<dbReference type="Pfam" id="PF13604">
    <property type="entry name" value="AAA_30"/>
    <property type="match status" value="1"/>
</dbReference>
<organism evidence="3 4">
    <name type="scientific">Nocardia amamiensis</name>
    <dbReference type="NCBI Taxonomy" id="404578"/>
    <lineage>
        <taxon>Bacteria</taxon>
        <taxon>Bacillati</taxon>
        <taxon>Actinomycetota</taxon>
        <taxon>Actinomycetes</taxon>
        <taxon>Mycobacteriales</taxon>
        <taxon>Nocardiaceae</taxon>
        <taxon>Nocardia</taxon>
    </lineage>
</organism>
<dbReference type="InterPro" id="IPR014862">
    <property type="entry name" value="TrwC"/>
</dbReference>
<dbReference type="Gene3D" id="2.30.30.940">
    <property type="match status" value="1"/>
</dbReference>
<protein>
    <submittedName>
        <fullName evidence="3">Relaxase domain-containing protein</fullName>
    </submittedName>
</protein>
<sequence>MTLHKLAAGEGYLYYARCIAVGDGDDRGRATLADYYEAKGEAPGRWIGSGLVAFAGIEAGDAITEAQMAALFGEGRHPDAAAITARLKADGVTQPWVIRELTRLGRPFYRYRERPDFRRECAVAIEAWNIEQGNPRDEKVPEEVLERIRTEVALRMFTAEHERAPKTDTELSGWISRNLRPPKVALAAVDLTFSPAKSVSAVWAVAPREVAEKIEAAHYAAIRDALAYLEKHAVYTRLGACGVRQVDTEGIIAAAYTHRDSRAGDPDLHTHVVVSAKVRTLDGSWRAIDSSQLYLHNVAASEVYNTRLEAYLGEALELAFAERPGQVAGKRPVREIVGVAAELNELWSKRNTEITARVGAESSAFQARHQREPMPKEVLRMAGTATIATRARKHAPRALIEQRAAWWAEAVQLLGEQRLEAMLAHVLAREHDGERVREFVDEAWIDDIARRVIATVSESRATWRIPHVRAEAERQMRGRRIDVEQLDEIVERVIDTALAEPISIPRGVHDTIAAPGVLARRDGTSVYVTAGSTLYTSPQVLAAERRLLKASTQYGGRTISAAAVEVAEVEYAANNQGRRLNPGQRALVQAFATSGARLQVAIAPAGTGKTTAMQVLVRAWRAEGGSVIGLAPTSAAAGVLEQEAGVSASTIDLLVTVAADLESGVLDELDAPEWVRSIDERTLVILDEAAKASTANLDAAVAFLLRRGASIRAIGDDQQLASVAAGGVMRDIAHTSDALTLTTVMRFADAGERAASLAVRDGDPAGLAFYADRDRIHVGTIGSVTEQAFAAWAADNAAGLDSLLLAPTRDLVSELNARARAQRLSRTPLPDDAREVVLSDGLAASVGDTIVTRRNNYSVRISATDFVRNGYRWVVREVHPDGRITAAHTLSGRLATLDADYVREHVQLGYASTIDSSQGLTVDTCHGLMTRRAHRGQVYVVLTRGRSANHIYIETGLDPAGPAAYTIDAVHPPTYLDVLTEVLNRRGGQVSASTGQREAEDPRRRLQAAVGAYADSIGVVAEHLFGARARADIDAAADRLVPGLTDESAYPTLRQHLWLRAAQGDDPVALLTEAVAARELDTATDRAAVLHWRIGDRVERGPLPWLPTVPAALRGDPEYGAALAAREDQVQALAAEVAQQARSWTEKTAPMWARPLVGADAQLLEELAVWRAARGIADNDRRRTGPAVRESTAQGVQVDLDRRAAAVLGHQALDVRRWKPLVDSLDPKITSDPYWPTLAAELSRAAATGVDVPAAVRAAVDERALPVDQPAAALRWRLAPELDERSDDKTSAFGAVLDELRGNKLRRMTDTELARQVEQLRNQVMFDHTAPALTGDKTGQAVAETQRAQQRRVEQAAAIRRAQELDAELVELRQERYRIGAALQAEWRRLHEANKWQVLARRKATNRIAELEKQLEEHDKLQDPAQKAADAVALKIVEPKHRWSQVIAEADDPRRHAAELDAAADIDRKYAKERAEAIVRADNSSAELDAALDEQRRRTEQADPERDLEDRARAELKRLGHPAQPETAAAAKKSPRRQSRTTRAWDPGPYRDIPSIGPSHGSGPGYGL</sequence>
<dbReference type="Gene3D" id="3.40.50.300">
    <property type="entry name" value="P-loop containing nucleotide triphosphate hydrolases"/>
    <property type="match status" value="2"/>
</dbReference>
<dbReference type="SUPFAM" id="SSF52540">
    <property type="entry name" value="P-loop containing nucleoside triphosphate hydrolases"/>
    <property type="match status" value="2"/>
</dbReference>
<accession>A0ABS0D4Z8</accession>
<dbReference type="Pfam" id="PF08751">
    <property type="entry name" value="TrwC"/>
    <property type="match status" value="1"/>
</dbReference>
<evidence type="ECO:0000259" key="2">
    <source>
        <dbReference type="Pfam" id="PF08751"/>
    </source>
</evidence>
<feature type="compositionally biased region" description="Basic and acidic residues" evidence="1">
    <location>
        <begin position="1493"/>
        <end position="1518"/>
    </location>
</feature>